<keyword evidence="3" id="KW-1185">Reference proteome</keyword>
<evidence type="ECO:0000313" key="2">
    <source>
        <dbReference type="EMBL" id="KAG5571168.1"/>
    </source>
</evidence>
<evidence type="ECO:0000256" key="1">
    <source>
        <dbReference type="SAM" id="MobiDB-lite"/>
    </source>
</evidence>
<dbReference type="OrthoDB" id="1103857at2759"/>
<gene>
    <name evidence="2" type="ORF">H5410_060934</name>
</gene>
<name>A0A9J5W7K9_SOLCO</name>
<accession>A0A9J5W7K9</accession>
<organism evidence="2 3">
    <name type="scientific">Solanum commersonii</name>
    <name type="common">Commerson's wild potato</name>
    <name type="synonym">Commerson's nightshade</name>
    <dbReference type="NCBI Taxonomy" id="4109"/>
    <lineage>
        <taxon>Eukaryota</taxon>
        <taxon>Viridiplantae</taxon>
        <taxon>Streptophyta</taxon>
        <taxon>Embryophyta</taxon>
        <taxon>Tracheophyta</taxon>
        <taxon>Spermatophyta</taxon>
        <taxon>Magnoliopsida</taxon>
        <taxon>eudicotyledons</taxon>
        <taxon>Gunneridae</taxon>
        <taxon>Pentapetalae</taxon>
        <taxon>asterids</taxon>
        <taxon>lamiids</taxon>
        <taxon>Solanales</taxon>
        <taxon>Solanaceae</taxon>
        <taxon>Solanoideae</taxon>
        <taxon>Solaneae</taxon>
        <taxon>Solanum</taxon>
    </lineage>
</organism>
<dbReference type="AlphaFoldDB" id="A0A9J5W7K9"/>
<proteinExistence type="predicted"/>
<feature type="compositionally biased region" description="Basic and acidic residues" evidence="1">
    <location>
        <begin position="142"/>
        <end position="156"/>
    </location>
</feature>
<dbReference type="Proteomes" id="UP000824120">
    <property type="component" value="Chromosome 12"/>
</dbReference>
<comment type="caution">
    <text evidence="2">The sequence shown here is derived from an EMBL/GenBank/DDBJ whole genome shotgun (WGS) entry which is preliminary data.</text>
</comment>
<reference evidence="2 3" key="1">
    <citation type="submission" date="2020-09" db="EMBL/GenBank/DDBJ databases">
        <title>De no assembly of potato wild relative species, Solanum commersonii.</title>
        <authorList>
            <person name="Cho K."/>
        </authorList>
    </citation>
    <scope>NUCLEOTIDE SEQUENCE [LARGE SCALE GENOMIC DNA]</scope>
    <source>
        <strain evidence="2">LZ3.2</strain>
        <tissue evidence="2">Leaf</tissue>
    </source>
</reference>
<protein>
    <recommendedName>
        <fullName evidence="4">Gag-pol polyprotein</fullName>
    </recommendedName>
</protein>
<evidence type="ECO:0008006" key="4">
    <source>
        <dbReference type="Google" id="ProtNLM"/>
    </source>
</evidence>
<evidence type="ECO:0000313" key="3">
    <source>
        <dbReference type="Proteomes" id="UP000824120"/>
    </source>
</evidence>
<dbReference type="EMBL" id="JACXVP010000012">
    <property type="protein sequence ID" value="KAG5571168.1"/>
    <property type="molecule type" value="Genomic_DNA"/>
</dbReference>
<feature type="region of interest" description="Disordered" evidence="1">
    <location>
        <begin position="142"/>
        <end position="162"/>
    </location>
</feature>
<sequence>MPPRRAVRVRPAMKSVEEQELPNALEVQIQEEIKYADFCEAIRSSIIENTENFIEKLKRVFDVIHVAESERVELVAYQLKGVTRIWFDQWKKNRAEDAPVSSKEGKAAMLIGDIDIARFLIHLQQVEEDKLKDREEFKDKRAKIGGDEFRNQKNDENQSSLP</sequence>